<protein>
    <submittedName>
        <fullName evidence="2 4">Uncharacterized protein</fullName>
    </submittedName>
</protein>
<keyword evidence="3" id="KW-1185">Reference proteome</keyword>
<name>A0A090L8H0_STRRB</name>
<evidence type="ECO:0000313" key="3">
    <source>
        <dbReference type="Proteomes" id="UP000035682"/>
    </source>
</evidence>
<dbReference type="CTD" id="36376793"/>
<dbReference type="WormBase" id="SRAE_1000268200">
    <property type="protein sequence ID" value="SRP02327"/>
    <property type="gene ID" value="WBGene00259298"/>
</dbReference>
<dbReference type="RefSeq" id="XP_024503629.1">
    <property type="nucleotide sequence ID" value="XM_024649787.1"/>
</dbReference>
<organism evidence="2">
    <name type="scientific">Strongyloides ratti</name>
    <name type="common">Parasitic roundworm</name>
    <dbReference type="NCBI Taxonomy" id="34506"/>
    <lineage>
        <taxon>Eukaryota</taxon>
        <taxon>Metazoa</taxon>
        <taxon>Ecdysozoa</taxon>
        <taxon>Nematoda</taxon>
        <taxon>Chromadorea</taxon>
        <taxon>Rhabditida</taxon>
        <taxon>Tylenchina</taxon>
        <taxon>Panagrolaimomorpha</taxon>
        <taxon>Strongyloidoidea</taxon>
        <taxon>Strongyloididae</taxon>
        <taxon>Strongyloides</taxon>
    </lineage>
</organism>
<dbReference type="OrthoDB" id="5826678at2759"/>
<proteinExistence type="predicted"/>
<evidence type="ECO:0000313" key="4">
    <source>
        <dbReference type="WBParaSite" id="SRAE_1000268200.1"/>
    </source>
</evidence>
<accession>A0A090L8H0</accession>
<keyword evidence="1" id="KW-1133">Transmembrane helix</keyword>
<dbReference type="WBParaSite" id="SRAE_1000268200.1">
    <property type="protein sequence ID" value="SRAE_1000268200.1"/>
    <property type="gene ID" value="WBGene00259298"/>
</dbReference>
<keyword evidence="1" id="KW-0812">Transmembrane</keyword>
<dbReference type="EMBL" id="LN609528">
    <property type="protein sequence ID" value="CEF64428.1"/>
    <property type="molecule type" value="Genomic_DNA"/>
</dbReference>
<reference evidence="2 3" key="1">
    <citation type="submission" date="2014-09" db="EMBL/GenBank/DDBJ databases">
        <authorList>
            <person name="Martin A.A."/>
        </authorList>
    </citation>
    <scope>NUCLEOTIDE SEQUENCE</scope>
    <source>
        <strain evidence="3">ED321</strain>
        <strain evidence="2">ED321 Heterogonic</strain>
    </source>
</reference>
<sequence length="172" mass="20534">MLSKLATKESLMKKFFEINFKRYLASKVIGITGRPVSPKQLSVSPTESGYFKYERNISRNSKYSNPQLKGDTPFRFLISRLGHAYEVYPLLFLCSAWVCCFVFITWWSFQKIEVWIDRTQEEGPWAWERIKNNYWKQKKVLFDFDKKYSQRLEIMEALQDEMIEAAKKKGLR</sequence>
<evidence type="ECO:0000313" key="2">
    <source>
        <dbReference type="EMBL" id="CEF64428.1"/>
    </source>
</evidence>
<evidence type="ECO:0000256" key="1">
    <source>
        <dbReference type="SAM" id="Phobius"/>
    </source>
</evidence>
<dbReference type="AlphaFoldDB" id="A0A090L8H0"/>
<gene>
    <name evidence="2 4 5" type="ORF">SRAE_1000268200</name>
</gene>
<reference evidence="4" key="2">
    <citation type="submission" date="2020-12" db="UniProtKB">
        <authorList>
            <consortium name="WormBaseParasite"/>
        </authorList>
    </citation>
    <scope>IDENTIFICATION</scope>
</reference>
<dbReference type="Proteomes" id="UP000035682">
    <property type="component" value="Unplaced"/>
</dbReference>
<dbReference type="GeneID" id="36376793"/>
<dbReference type="OMA" id="AWFCAFL"/>
<feature type="transmembrane region" description="Helical" evidence="1">
    <location>
        <begin position="87"/>
        <end position="109"/>
    </location>
</feature>
<keyword evidence="1" id="KW-0472">Membrane</keyword>
<evidence type="ECO:0000313" key="5">
    <source>
        <dbReference type="WormBase" id="SRAE_1000268200"/>
    </source>
</evidence>